<dbReference type="Proteomes" id="UP000254785">
    <property type="component" value="Unassembled WGS sequence"/>
</dbReference>
<name>A0A376WPT8_ECOLX</name>
<dbReference type="EMBL" id="UGDC01000001">
    <property type="protein sequence ID" value="STJ52032.1"/>
    <property type="molecule type" value="Genomic_DNA"/>
</dbReference>
<evidence type="ECO:0000256" key="1">
    <source>
        <dbReference type="SAM" id="MobiDB-lite"/>
    </source>
</evidence>
<evidence type="ECO:0000313" key="3">
    <source>
        <dbReference type="Proteomes" id="UP000254785"/>
    </source>
</evidence>
<feature type="region of interest" description="Disordered" evidence="1">
    <location>
        <begin position="34"/>
        <end position="59"/>
    </location>
</feature>
<gene>
    <name evidence="2" type="ORF">NCTC9117_00013</name>
</gene>
<reference evidence="2 3" key="1">
    <citation type="submission" date="2018-06" db="EMBL/GenBank/DDBJ databases">
        <authorList>
            <consortium name="Pathogen Informatics"/>
            <person name="Doyle S."/>
        </authorList>
    </citation>
    <scope>NUCLEOTIDE SEQUENCE [LARGE SCALE GENOMIC DNA]</scope>
    <source>
        <strain evidence="2 3">NCTC9117</strain>
    </source>
</reference>
<protein>
    <submittedName>
        <fullName evidence="2">Internal head protein</fullName>
    </submittedName>
</protein>
<accession>A0A376WPT8</accession>
<proteinExistence type="predicted"/>
<dbReference type="AlphaFoldDB" id="A0A376WPT8"/>
<organism evidence="2 3">
    <name type="scientific">Escherichia coli</name>
    <dbReference type="NCBI Taxonomy" id="562"/>
    <lineage>
        <taxon>Bacteria</taxon>
        <taxon>Pseudomonadati</taxon>
        <taxon>Pseudomonadota</taxon>
        <taxon>Gammaproteobacteria</taxon>
        <taxon>Enterobacterales</taxon>
        <taxon>Enterobacteriaceae</taxon>
        <taxon>Escherichia</taxon>
    </lineage>
</organism>
<evidence type="ECO:0000313" key="2">
    <source>
        <dbReference type="EMBL" id="STJ52032.1"/>
    </source>
</evidence>
<sequence>MIKAKSIQGVDMADAIGKLFKAYKAGNVSEYLVQPEEHKPENVEPEPAEDTGSSSPEPEVSVGAYRYALQMRPAALAQYLKVTKQFCRALMKVTRIMNMHATALLLTIPRFLISK</sequence>